<keyword evidence="6" id="KW-1185">Reference proteome</keyword>
<evidence type="ECO:0000313" key="3">
    <source>
        <dbReference type="EMBL" id="OYR88580.1"/>
    </source>
</evidence>
<dbReference type="GO" id="GO:0006508">
    <property type="term" value="P:proteolysis"/>
    <property type="evidence" value="ECO:0007669"/>
    <property type="project" value="UniProtKB-KW"/>
</dbReference>
<feature type="domain" description="Lon proteolytic" evidence="2">
    <location>
        <begin position="224"/>
        <end position="337"/>
    </location>
</feature>
<feature type="active site" evidence="1">
    <location>
        <position position="232"/>
    </location>
</feature>
<dbReference type="Gene3D" id="3.30.230.10">
    <property type="match status" value="1"/>
</dbReference>
<keyword evidence="1" id="KW-0645">Protease</keyword>
<dbReference type="GO" id="GO:0004252">
    <property type="term" value="F:serine-type endopeptidase activity"/>
    <property type="evidence" value="ECO:0007669"/>
    <property type="project" value="UniProtKB-UniRule"/>
</dbReference>
<comment type="caution">
    <text evidence="4">The sequence shown here is derived from an EMBL/GenBank/DDBJ whole genome shotgun (WGS) entry which is preliminary data.</text>
</comment>
<dbReference type="SUPFAM" id="SSF54211">
    <property type="entry name" value="Ribosomal protein S5 domain 2-like"/>
    <property type="match status" value="1"/>
</dbReference>
<dbReference type="InterPro" id="IPR036034">
    <property type="entry name" value="PDZ_sf"/>
</dbReference>
<dbReference type="EMBL" id="NGNV01000010">
    <property type="protein sequence ID" value="OYR88580.1"/>
    <property type="molecule type" value="Genomic_DNA"/>
</dbReference>
<dbReference type="PROSITE" id="PS51786">
    <property type="entry name" value="LON_PROTEOLYTIC"/>
    <property type="match status" value="1"/>
</dbReference>
<dbReference type="Pfam" id="PF05362">
    <property type="entry name" value="Lon_C"/>
    <property type="match status" value="1"/>
</dbReference>
<dbReference type="InterPro" id="IPR008269">
    <property type="entry name" value="Lon_proteolytic"/>
</dbReference>
<dbReference type="InterPro" id="IPR014721">
    <property type="entry name" value="Ribsml_uS5_D2-typ_fold_subgr"/>
</dbReference>
<dbReference type="InterPro" id="IPR001478">
    <property type="entry name" value="PDZ"/>
</dbReference>
<reference evidence="4 5" key="1">
    <citation type="submission" date="2017-04" db="EMBL/GenBank/DDBJ databases">
        <authorList>
            <person name="Afonso C.L."/>
            <person name="Miller P.J."/>
            <person name="Scott M.A."/>
            <person name="Spackman E."/>
            <person name="Goraichik I."/>
            <person name="Dimitrov K.M."/>
            <person name="Suarez D.L."/>
            <person name="Swayne D.E."/>
        </authorList>
    </citation>
    <scope>NUCLEOTIDE SEQUENCE [LARGE SCALE GENOMIC DNA]</scope>
    <source>
        <strain evidence="4 5">609q</strain>
    </source>
</reference>
<feature type="active site" evidence="1">
    <location>
        <position position="277"/>
    </location>
</feature>
<reference evidence="5 6" key="3">
    <citation type="submission" date="2017-09" db="EMBL/GenBank/DDBJ databases">
        <title>Tripartite evolution among Lactobacillus johnsonii, Lactobacillus taiwanensis, Lactobacillus reuteri and their rodent host.</title>
        <authorList>
            <person name="Wang T."/>
            <person name="Knowles S."/>
            <person name="Cheng C."/>
        </authorList>
    </citation>
    <scope>NUCLEOTIDE SEQUENCE [LARGE SCALE GENOMIC DNA]</scope>
    <source>
        <strain evidence="4 5">609q</strain>
        <strain evidence="3 6">609u</strain>
    </source>
</reference>
<accession>A0A256LI13</accession>
<dbReference type="EC" id="3.4.21.53" evidence="1"/>
<dbReference type="InterPro" id="IPR020568">
    <property type="entry name" value="Ribosomal_Su5_D2-typ_SF"/>
</dbReference>
<evidence type="ECO:0000259" key="2">
    <source>
        <dbReference type="PROSITE" id="PS51786"/>
    </source>
</evidence>
<reference evidence="3 6" key="2">
    <citation type="submission" date="2017-05" db="EMBL/GenBank/DDBJ databases">
        <authorList>
            <person name="Lin X.B."/>
            <person name="Stothard P."/>
            <person name="Tasseva G."/>
            <person name="Walter J."/>
        </authorList>
    </citation>
    <scope>NUCLEOTIDE SEQUENCE [LARGE SCALE GENOMIC DNA]</scope>
    <source>
        <strain evidence="3 6">609u</strain>
    </source>
</reference>
<dbReference type="SUPFAM" id="SSF50156">
    <property type="entry name" value="PDZ domain-like"/>
    <property type="match status" value="1"/>
</dbReference>
<keyword evidence="1" id="KW-0720">Serine protease</keyword>
<dbReference type="Pfam" id="PF13180">
    <property type="entry name" value="PDZ_2"/>
    <property type="match status" value="1"/>
</dbReference>
<evidence type="ECO:0000256" key="1">
    <source>
        <dbReference type="PROSITE-ProRule" id="PRU01122"/>
    </source>
</evidence>
<gene>
    <name evidence="3" type="ORF">CBF53_02880</name>
    <name evidence="4" type="ORF">CBF70_03525</name>
</gene>
<evidence type="ECO:0000313" key="5">
    <source>
        <dbReference type="Proteomes" id="UP000215828"/>
    </source>
</evidence>
<comment type="catalytic activity">
    <reaction evidence="1">
        <text>Hydrolysis of proteins in presence of ATP.</text>
        <dbReference type="EC" id="3.4.21.53"/>
    </reaction>
</comment>
<dbReference type="PANTHER" id="PTHR10046">
    <property type="entry name" value="ATP DEPENDENT LON PROTEASE FAMILY MEMBER"/>
    <property type="match status" value="1"/>
</dbReference>
<dbReference type="EMBL" id="NGNX01000011">
    <property type="protein sequence ID" value="OYR92102.1"/>
    <property type="molecule type" value="Genomic_DNA"/>
</dbReference>
<evidence type="ECO:0000313" key="6">
    <source>
        <dbReference type="Proteomes" id="UP000216316"/>
    </source>
</evidence>
<dbReference type="GO" id="GO:0004176">
    <property type="term" value="F:ATP-dependent peptidase activity"/>
    <property type="evidence" value="ECO:0007669"/>
    <property type="project" value="UniProtKB-UniRule"/>
</dbReference>
<comment type="similarity">
    <text evidence="1">Belongs to the peptidase S16 family.</text>
</comment>
<dbReference type="GO" id="GO:0005524">
    <property type="term" value="F:ATP binding"/>
    <property type="evidence" value="ECO:0007669"/>
    <property type="project" value="InterPro"/>
</dbReference>
<sequence>MKKNKKIKFWLLGIAAFLIAIVFCLWPTQYYIESPGEAFQISKYVKSDRKANPNFYLVTVSERPAAMIDYLTSFFRPADTRYSRNELMGTSTSDEYNKMQQYYMETSQNNAIYYAAKKANVPHRQEFLGVYVMEIMKNSTFKNKLKVGDILISVNDKKFASSQELIKYVSTLKKKNVKIEVIRGNKHLSFSGKTVKLAGTNRYGIGIQLVDHTRVVTKPEVKINSGGIGGPSAGLMFTLECYQLFTRKNLSPNQKIAGTGTIDSNGKVGMIGGIDKKVIAASRQGMKVFFAPTDRPSGVKKGETNYAEAVRTAKKIHTRMKIVPVARFEDALNYLEK</sequence>
<dbReference type="InterPro" id="IPR027065">
    <property type="entry name" value="Lon_Prtase"/>
</dbReference>
<dbReference type="Proteomes" id="UP000215828">
    <property type="component" value="Unassembled WGS sequence"/>
</dbReference>
<dbReference type="Proteomes" id="UP000216316">
    <property type="component" value="Unassembled WGS sequence"/>
</dbReference>
<organism evidence="4 5">
    <name type="scientific">Lactobacillus taiwanensis</name>
    <dbReference type="NCBI Taxonomy" id="508451"/>
    <lineage>
        <taxon>Bacteria</taxon>
        <taxon>Bacillati</taxon>
        <taxon>Bacillota</taxon>
        <taxon>Bacilli</taxon>
        <taxon>Lactobacillales</taxon>
        <taxon>Lactobacillaceae</taxon>
        <taxon>Lactobacillus</taxon>
    </lineage>
</organism>
<dbReference type="AlphaFoldDB" id="A0A256LI13"/>
<proteinExistence type="inferred from homology"/>
<keyword evidence="1" id="KW-0378">Hydrolase</keyword>
<dbReference type="RefSeq" id="WP_094496378.1">
    <property type="nucleotide sequence ID" value="NZ_NGNV01000010.1"/>
</dbReference>
<dbReference type="GO" id="GO:0030163">
    <property type="term" value="P:protein catabolic process"/>
    <property type="evidence" value="ECO:0007669"/>
    <property type="project" value="InterPro"/>
</dbReference>
<name>A0A256LI13_9LACO</name>
<protein>
    <recommendedName>
        <fullName evidence="1">endopeptidase La</fullName>
        <ecNumber evidence="1">3.4.21.53</ecNumber>
    </recommendedName>
</protein>
<dbReference type="NCBIfam" id="NF041438">
    <property type="entry name" value="SepM_fam_S16"/>
    <property type="match status" value="1"/>
</dbReference>
<evidence type="ECO:0000313" key="4">
    <source>
        <dbReference type="EMBL" id="OYR92102.1"/>
    </source>
</evidence>